<dbReference type="InterPro" id="IPR021410">
    <property type="entry name" value="FAF"/>
</dbReference>
<proteinExistence type="inferred from homology"/>
<dbReference type="AlphaFoldDB" id="A0A8J5FRR9"/>
<feature type="compositionally biased region" description="Acidic residues" evidence="2">
    <location>
        <begin position="142"/>
        <end position="160"/>
    </location>
</feature>
<dbReference type="Proteomes" id="UP000734854">
    <property type="component" value="Unassembled WGS sequence"/>
</dbReference>
<dbReference type="Pfam" id="PF11250">
    <property type="entry name" value="FAF"/>
    <property type="match status" value="1"/>
</dbReference>
<gene>
    <name evidence="4" type="ORF">ZIOFF_042511</name>
</gene>
<feature type="domain" description="FAF" evidence="3">
    <location>
        <begin position="186"/>
        <end position="238"/>
    </location>
</feature>
<feature type="region of interest" description="Disordered" evidence="2">
    <location>
        <begin position="316"/>
        <end position="344"/>
    </location>
</feature>
<feature type="region of interest" description="Disordered" evidence="2">
    <location>
        <begin position="246"/>
        <end position="282"/>
    </location>
</feature>
<evidence type="ECO:0000313" key="4">
    <source>
        <dbReference type="EMBL" id="KAG6494750.1"/>
    </source>
</evidence>
<dbReference type="EMBL" id="JACMSC010000012">
    <property type="protein sequence ID" value="KAG6494750.1"/>
    <property type="molecule type" value="Genomic_DNA"/>
</dbReference>
<feature type="compositionally biased region" description="Polar residues" evidence="2">
    <location>
        <begin position="246"/>
        <end position="255"/>
    </location>
</feature>
<feature type="region of interest" description="Disordered" evidence="2">
    <location>
        <begin position="95"/>
        <end position="122"/>
    </location>
</feature>
<feature type="compositionally biased region" description="Acidic residues" evidence="2">
    <location>
        <begin position="263"/>
        <end position="277"/>
    </location>
</feature>
<comment type="similarity">
    <text evidence="1">Belongs to the fantastic four family.</text>
</comment>
<evidence type="ECO:0000259" key="3">
    <source>
        <dbReference type="Pfam" id="PF11250"/>
    </source>
</evidence>
<reference evidence="4 5" key="1">
    <citation type="submission" date="2020-08" db="EMBL/GenBank/DDBJ databases">
        <title>Plant Genome Project.</title>
        <authorList>
            <person name="Zhang R.-G."/>
        </authorList>
    </citation>
    <scope>NUCLEOTIDE SEQUENCE [LARGE SCALE GENOMIC DNA]</scope>
    <source>
        <tissue evidence="4">Rhizome</tissue>
    </source>
</reference>
<evidence type="ECO:0000313" key="5">
    <source>
        <dbReference type="Proteomes" id="UP000734854"/>
    </source>
</evidence>
<evidence type="ECO:0000256" key="2">
    <source>
        <dbReference type="SAM" id="MobiDB-lite"/>
    </source>
</evidence>
<evidence type="ECO:0000256" key="1">
    <source>
        <dbReference type="ARBA" id="ARBA00008690"/>
    </source>
</evidence>
<keyword evidence="5" id="KW-1185">Reference proteome</keyword>
<accession>A0A8J5FRR9</accession>
<dbReference type="OrthoDB" id="1303570at2759"/>
<dbReference type="InterPro" id="IPR046431">
    <property type="entry name" value="FAF_dom"/>
</dbReference>
<comment type="caution">
    <text evidence="4">The sequence shown here is derived from an EMBL/GenBank/DDBJ whole genome shotgun (WGS) entry which is preliminary data.</text>
</comment>
<organism evidence="4 5">
    <name type="scientific">Zingiber officinale</name>
    <name type="common">Ginger</name>
    <name type="synonym">Amomum zingiber</name>
    <dbReference type="NCBI Taxonomy" id="94328"/>
    <lineage>
        <taxon>Eukaryota</taxon>
        <taxon>Viridiplantae</taxon>
        <taxon>Streptophyta</taxon>
        <taxon>Embryophyta</taxon>
        <taxon>Tracheophyta</taxon>
        <taxon>Spermatophyta</taxon>
        <taxon>Magnoliopsida</taxon>
        <taxon>Liliopsida</taxon>
        <taxon>Zingiberales</taxon>
        <taxon>Zingiberaceae</taxon>
        <taxon>Zingiber</taxon>
    </lineage>
</organism>
<feature type="compositionally biased region" description="Low complexity" evidence="2">
    <location>
        <begin position="334"/>
        <end position="344"/>
    </location>
</feature>
<dbReference type="PANTHER" id="PTHR33155:SF3">
    <property type="entry name" value="PROTEIN FAF-LIKE, CHLOROPLASTIC"/>
    <property type="match status" value="1"/>
</dbReference>
<sequence length="412" mass="45444">MAMAVLRVPVRLEEFGLSRRQPKQQQQVGELEYDGVAVVIKKEDHEEEAAAAAAAAAAEEEEDGPLQADVWKAIQAKKTAAEPLLPPYVHPLVRRSSSSMSQRSLNTCTERLGSETGSDDFSDFLESLDLDLSSEAEKELGEKEEEEVESDADGYTDQETEAPPPPALREVNYHRSNGKRSRERCFPPPLPSISSRHTPCLHVRPRRCDGRLVLNAVHAPCLNYLQAQREDGRLLLSFIGAASDAAKTNTEQTQPEESKAVDEPEEEEEEEDEEEVEVFDRGTVVEFKVSQQQSGSGKVLRSSIVINKFVGGGKCEAEKDTGQMQSNVAESPHTSTPRRAPAPTSATAAAAVVVTSTLSSTGDGRDQMPEDNKLLFTSKKRDREEMLRSMRRCSSELRMPLFIWDPCCIATS</sequence>
<feature type="region of interest" description="Disordered" evidence="2">
    <location>
        <begin position="135"/>
        <end position="171"/>
    </location>
</feature>
<dbReference type="PANTHER" id="PTHR33155">
    <property type="entry name" value="FANTASTIC FOUR-LIKE PROTEIN (DUF3049)"/>
    <property type="match status" value="1"/>
</dbReference>
<name>A0A8J5FRR9_ZINOF</name>
<feature type="compositionally biased region" description="Low complexity" evidence="2">
    <location>
        <begin position="95"/>
        <end position="104"/>
    </location>
</feature>
<feature type="compositionally biased region" description="Polar residues" evidence="2">
    <location>
        <begin position="322"/>
        <end position="333"/>
    </location>
</feature>
<protein>
    <recommendedName>
        <fullName evidence="3">FAF domain-containing protein</fullName>
    </recommendedName>
</protein>